<reference evidence="1 2" key="1">
    <citation type="journal article" date="2016" name="Nat. Commun.">
        <title>Thousands of microbial genomes shed light on interconnected biogeochemical processes in an aquifer system.</title>
        <authorList>
            <person name="Anantharaman K."/>
            <person name="Brown C.T."/>
            <person name="Hug L.A."/>
            <person name="Sharon I."/>
            <person name="Castelle C.J."/>
            <person name="Probst A.J."/>
            <person name="Thomas B.C."/>
            <person name="Singh A."/>
            <person name="Wilkins M.J."/>
            <person name="Karaoz U."/>
            <person name="Brodie E.L."/>
            <person name="Williams K.H."/>
            <person name="Hubbard S.S."/>
            <person name="Banfield J.F."/>
        </authorList>
    </citation>
    <scope>NUCLEOTIDE SEQUENCE [LARGE SCALE GENOMIC DNA]</scope>
</reference>
<dbReference type="Proteomes" id="UP000176253">
    <property type="component" value="Unassembled WGS sequence"/>
</dbReference>
<sequence length="94" mass="10849">MPPRFERALRQHIPPIVYNSYGGNTVIYERVPEIHNWGFSNAHEFRDYLLSVAAKTDAILVRGEPSLYEFGPRAEIRFTEKIINALQNLLFGSE</sequence>
<evidence type="ECO:0000313" key="2">
    <source>
        <dbReference type="Proteomes" id="UP000176253"/>
    </source>
</evidence>
<dbReference type="AlphaFoldDB" id="A0A1F5ZYV7"/>
<dbReference type="STRING" id="1798383.A3D78_05340"/>
<gene>
    <name evidence="1" type="ORF">A3D78_05340</name>
</gene>
<evidence type="ECO:0000313" key="1">
    <source>
        <dbReference type="EMBL" id="OGG17649.1"/>
    </source>
</evidence>
<proteinExistence type="predicted"/>
<comment type="caution">
    <text evidence="1">The sequence shown here is derived from an EMBL/GenBank/DDBJ whole genome shotgun (WGS) entry which is preliminary data.</text>
</comment>
<name>A0A1F5ZYV7_9BACT</name>
<dbReference type="EMBL" id="MFJM01000031">
    <property type="protein sequence ID" value="OGG17649.1"/>
    <property type="molecule type" value="Genomic_DNA"/>
</dbReference>
<organism evidence="1 2">
    <name type="scientific">Candidatus Gottesmanbacteria bacterium RIFCSPHIGHO2_02_FULL_39_14</name>
    <dbReference type="NCBI Taxonomy" id="1798383"/>
    <lineage>
        <taxon>Bacteria</taxon>
        <taxon>Candidatus Gottesmaniibacteriota</taxon>
    </lineage>
</organism>
<protein>
    <submittedName>
        <fullName evidence="1">Uncharacterized protein</fullName>
    </submittedName>
</protein>
<accession>A0A1F5ZYV7</accession>